<accession>K1XMP9</accession>
<name>K1XMP9_MARBU</name>
<evidence type="ECO:0000313" key="3">
    <source>
        <dbReference type="Proteomes" id="UP000006753"/>
    </source>
</evidence>
<dbReference type="AlphaFoldDB" id="K1XMP9"/>
<dbReference type="GeneID" id="18763870"/>
<dbReference type="InParanoid" id="K1XMP9"/>
<dbReference type="EMBL" id="JH921448">
    <property type="protein sequence ID" value="EKD13734.1"/>
    <property type="molecule type" value="Genomic_DNA"/>
</dbReference>
<dbReference type="HOGENOM" id="CLU_1098687_0_0_1"/>
<feature type="region of interest" description="Disordered" evidence="1">
    <location>
        <begin position="186"/>
        <end position="224"/>
    </location>
</feature>
<dbReference type="KEGG" id="mbe:MBM_07935"/>
<keyword evidence="3" id="KW-1185">Reference proteome</keyword>
<evidence type="ECO:0000256" key="1">
    <source>
        <dbReference type="SAM" id="MobiDB-lite"/>
    </source>
</evidence>
<proteinExistence type="predicted"/>
<dbReference type="Proteomes" id="UP000006753">
    <property type="component" value="Unassembled WGS sequence"/>
</dbReference>
<dbReference type="OrthoDB" id="3545268at2759"/>
<reference evidence="2 3" key="1">
    <citation type="journal article" date="2012" name="BMC Genomics">
        <title>Sequencing the genome of Marssonina brunnea reveals fungus-poplar co-evolution.</title>
        <authorList>
            <person name="Zhu S."/>
            <person name="Cao Y.-Z."/>
            <person name="Jiang C."/>
            <person name="Tan B.-Y."/>
            <person name="Wang Z."/>
            <person name="Feng S."/>
            <person name="Zhang L."/>
            <person name="Su X.-H."/>
            <person name="Brejova B."/>
            <person name="Vinar T."/>
            <person name="Xu M."/>
            <person name="Wang M.-X."/>
            <person name="Zhang S.-G."/>
            <person name="Huang M.-R."/>
            <person name="Wu R."/>
            <person name="Zhou Y."/>
        </authorList>
    </citation>
    <scope>NUCLEOTIDE SEQUENCE [LARGE SCALE GENOMIC DNA]</scope>
    <source>
        <strain evidence="2 3">MB_m1</strain>
    </source>
</reference>
<evidence type="ECO:0000313" key="2">
    <source>
        <dbReference type="EMBL" id="EKD13734.1"/>
    </source>
</evidence>
<protein>
    <submittedName>
        <fullName evidence="2">Uncharacterized protein</fullName>
    </submittedName>
</protein>
<organism evidence="2 3">
    <name type="scientific">Marssonina brunnea f. sp. multigermtubi (strain MB_m1)</name>
    <name type="common">Marssonina leaf spot fungus</name>
    <dbReference type="NCBI Taxonomy" id="1072389"/>
    <lineage>
        <taxon>Eukaryota</taxon>
        <taxon>Fungi</taxon>
        <taxon>Dikarya</taxon>
        <taxon>Ascomycota</taxon>
        <taxon>Pezizomycotina</taxon>
        <taxon>Leotiomycetes</taxon>
        <taxon>Helotiales</taxon>
        <taxon>Drepanopezizaceae</taxon>
        <taxon>Drepanopeziza</taxon>
    </lineage>
</organism>
<feature type="compositionally biased region" description="Basic and acidic residues" evidence="1">
    <location>
        <begin position="213"/>
        <end position="224"/>
    </location>
</feature>
<sequence>MSKEHKASQSGSASANAWKKDIELVTCLFRLRCQPPIPYPIIAGLLLKTLPSVIGRIAETERSEDKNPERGMKEWLEMYLEQVYDGSENLQSEGWKSARSWDEAVVKELLILSGLNLNGNEYQVMGEKELALQIKWKSEGDWRAGSTPLEPLRRFNRARGTSSLWQNDGPMAEDRRTWSLVVGADRRKSPSELKTSPNPNPNPNPTCPNSKPENMKTCEEKQGSELRKRGVQFHLQDLTAGYYGVHGWTEMGE</sequence>
<gene>
    <name evidence="2" type="ORF">MBM_07935</name>
</gene>